<dbReference type="Gene3D" id="3.30.40.10">
    <property type="entry name" value="Zinc/RING finger domain, C3HC4 (zinc finger)"/>
    <property type="match status" value="1"/>
</dbReference>
<dbReference type="InterPro" id="IPR008984">
    <property type="entry name" value="SMAD_FHA_dom_sf"/>
</dbReference>
<dbReference type="InterPro" id="IPR000253">
    <property type="entry name" value="FHA_dom"/>
</dbReference>
<sequence length="241" mass="27890">MNDESIRYISQSITANVCDPRTVTREQEKIDREKYLEIIDRDTWKEDIITIGKAIEQNSEIIKNEKLTRNLSPNFQIVGADCTWDLNQSVVVIGRKDGCDVQIKQDFISRVHLLIFIWDQMVLVVDPGSLNGIKSYKRVDQTMPLENSIPDARKVLKFGRSEAYVLDLSNDCYITASPKECVICFTNPRQIRLNCNHFIMCRECCDKVKQNDNLCPLCRTLIIDVHHEGHMNCMTNVKYQD</sequence>
<name>A0A481YVE8_9VIRU</name>
<protein>
    <submittedName>
        <fullName evidence="4">Zinc finger protein</fullName>
    </submittedName>
</protein>
<evidence type="ECO:0000256" key="1">
    <source>
        <dbReference type="PROSITE-ProRule" id="PRU00175"/>
    </source>
</evidence>
<keyword evidence="1" id="KW-0863">Zinc-finger</keyword>
<gene>
    <name evidence="4" type="ORF">LCMAC201_00800</name>
</gene>
<evidence type="ECO:0000259" key="3">
    <source>
        <dbReference type="PROSITE" id="PS50089"/>
    </source>
</evidence>
<dbReference type="PROSITE" id="PS50006">
    <property type="entry name" value="FHA_DOMAIN"/>
    <property type="match status" value="1"/>
</dbReference>
<dbReference type="EMBL" id="MK500345">
    <property type="protein sequence ID" value="QBK87178.1"/>
    <property type="molecule type" value="Genomic_DNA"/>
</dbReference>
<reference evidence="4" key="1">
    <citation type="journal article" date="2019" name="MBio">
        <title>Virus Genomes from Deep Sea Sediments Expand the Ocean Megavirome and Support Independent Origins of Viral Gigantism.</title>
        <authorList>
            <person name="Backstrom D."/>
            <person name="Yutin N."/>
            <person name="Jorgensen S.L."/>
            <person name="Dharamshi J."/>
            <person name="Homa F."/>
            <person name="Zaremba-Niedwiedzka K."/>
            <person name="Spang A."/>
            <person name="Wolf Y.I."/>
            <person name="Koonin E.V."/>
            <person name="Ettema T.J."/>
        </authorList>
    </citation>
    <scope>NUCLEOTIDE SEQUENCE</scope>
</reference>
<dbReference type="InterPro" id="IPR013083">
    <property type="entry name" value="Znf_RING/FYVE/PHD"/>
</dbReference>
<dbReference type="Gene3D" id="2.60.200.20">
    <property type="match status" value="1"/>
</dbReference>
<keyword evidence="1" id="KW-0862">Zinc</keyword>
<keyword evidence="1" id="KW-0479">Metal-binding</keyword>
<evidence type="ECO:0000259" key="2">
    <source>
        <dbReference type="PROSITE" id="PS50006"/>
    </source>
</evidence>
<evidence type="ECO:0000313" key="4">
    <source>
        <dbReference type="EMBL" id="QBK87178.1"/>
    </source>
</evidence>
<dbReference type="GO" id="GO:0008270">
    <property type="term" value="F:zinc ion binding"/>
    <property type="evidence" value="ECO:0007669"/>
    <property type="project" value="UniProtKB-KW"/>
</dbReference>
<dbReference type="Pfam" id="PF00498">
    <property type="entry name" value="FHA"/>
    <property type="match status" value="1"/>
</dbReference>
<feature type="domain" description="RING-type" evidence="3">
    <location>
        <begin position="181"/>
        <end position="219"/>
    </location>
</feature>
<dbReference type="InterPro" id="IPR001841">
    <property type="entry name" value="Znf_RING"/>
</dbReference>
<proteinExistence type="predicted"/>
<organism evidence="4">
    <name type="scientific">Marseillevirus LCMAC201</name>
    <dbReference type="NCBI Taxonomy" id="2506605"/>
    <lineage>
        <taxon>Viruses</taxon>
        <taxon>Varidnaviria</taxon>
        <taxon>Bamfordvirae</taxon>
        <taxon>Nucleocytoviricota</taxon>
        <taxon>Megaviricetes</taxon>
        <taxon>Pimascovirales</taxon>
        <taxon>Pimascovirales incertae sedis</taxon>
        <taxon>Marseilleviridae</taxon>
    </lineage>
</organism>
<feature type="domain" description="FHA" evidence="2">
    <location>
        <begin position="91"/>
        <end position="132"/>
    </location>
</feature>
<dbReference type="Pfam" id="PF13920">
    <property type="entry name" value="zf-C3HC4_3"/>
    <property type="match status" value="1"/>
</dbReference>
<dbReference type="SUPFAM" id="SSF57850">
    <property type="entry name" value="RING/U-box"/>
    <property type="match status" value="1"/>
</dbReference>
<dbReference type="SUPFAM" id="SSF49879">
    <property type="entry name" value="SMAD/FHA domain"/>
    <property type="match status" value="1"/>
</dbReference>
<dbReference type="PROSITE" id="PS50089">
    <property type="entry name" value="ZF_RING_2"/>
    <property type="match status" value="1"/>
</dbReference>
<accession>A0A481YVE8</accession>
<dbReference type="SMART" id="SM00240">
    <property type="entry name" value="FHA"/>
    <property type="match status" value="1"/>
</dbReference>